<evidence type="ECO:0000256" key="2">
    <source>
        <dbReference type="ARBA" id="ARBA00022679"/>
    </source>
</evidence>
<dbReference type="GeneID" id="28770162"/>
<feature type="domain" description="UBC core" evidence="6">
    <location>
        <begin position="1031"/>
        <end position="1200"/>
    </location>
</feature>
<organism evidence="7 8">
    <name type="scientific">Paraphaeosphaeria sporulosa</name>
    <dbReference type="NCBI Taxonomy" id="1460663"/>
    <lineage>
        <taxon>Eukaryota</taxon>
        <taxon>Fungi</taxon>
        <taxon>Dikarya</taxon>
        <taxon>Ascomycota</taxon>
        <taxon>Pezizomycotina</taxon>
        <taxon>Dothideomycetes</taxon>
        <taxon>Pleosporomycetidae</taxon>
        <taxon>Pleosporales</taxon>
        <taxon>Massarineae</taxon>
        <taxon>Didymosphaeriaceae</taxon>
        <taxon>Paraphaeosphaeria</taxon>
    </lineage>
</organism>
<name>A0A177CXR6_9PLEO</name>
<dbReference type="Proteomes" id="UP000077069">
    <property type="component" value="Unassembled WGS sequence"/>
</dbReference>
<keyword evidence="8" id="KW-1185">Reference proteome</keyword>
<gene>
    <name evidence="7" type="ORF">CC84DRAFT_55447</name>
</gene>
<dbReference type="PROSITE" id="PS50127">
    <property type="entry name" value="UBC_2"/>
    <property type="match status" value="1"/>
</dbReference>
<evidence type="ECO:0000256" key="4">
    <source>
        <dbReference type="ARBA" id="ARBA00023027"/>
    </source>
</evidence>
<sequence>MPRRQYIADLKKAQTGVSIAGISNVQTGGDDGEFTFLCLADGKQYEFSALIPDVSEYPSSHMYMLIAPDDAPGPVANALSGIAESAFGKSVEQLLELTSRKLESTDDDGDHQMLNSQDVGTAEEDSDDDDVDDFFPDDDEIQKPFSMQAHLASTQDHMESSSRFRSRIRSDLLSARVAGFKVGHQGALLEGGACYVSISCRIAKLGISEEAMQAWQVQPQEYLVVVIAYPNGYKNMSDMEGYDVAAARRHFGVKIGISNTYKPTLQEAVQAFTKLSKEEEMKREKELEGDQNGASQSQGAAMHKGFRNSFISRPLHDLLENRFPQLLKFRYNGMSWNGAEEFYHDSLGSHKSSDLGLEDKYMTAEAVSTAYPAIVTADHIADSWTGGEHSLPLVCMQFVLRHFVRCTEFCLICFRKMPDDLQAIKPYVCEQPLCLYQYMSLGFGPSIEHEILSQPKVVDLLISFCYTSALSNKLNDFPTGLSLMVPPSSAYEGDYTSAQQYTYNTYPQNQTHLASQAAATGGADVKPETLKFNAATKEIMFDAPEVKCPFRAGDWLVIRLNNDKAKALHCRVTETYFYPTIKVAEPIVPTTSQFTGQENGFPTKKPTTPAPAPQVEQAENVFRQASFYMYDQNFDSLSVTHKREGIYALLDLLPSVDDMRKYLQRKKQSTLSSWVDRLSPAALGVLRWIIASNRACIMQVEDPNASGVGSQERLCGMSGWTQFRFAMGAPDKERRFVQAVRDTSHRLALEHDTLFAWHGSPLHNWHSIIREGLHFKDTAHGRAYGHGVYHSLDVNTSLGYSNVYGGMSGSGWPMSDLRVSQALALNEIVNAPKEFVSSNPHLVVAQLDWIQTRYLFVQTRNPDYAIPSALKKATKEVVPTSPIPQDSSYTPRGVSGQLVIPRSAIPSHRGQGARTADQSAKRRKTATGAGFADPIELDADDDGASVATLEEDRLIFNEDALTPQQETLHAGIITPTPSKGKGKVTSGFFSRMIGTKSSPPPPIKVLTDYVPGKLDYSLLQMLARPAWATPSATRRLMQDFKAVIAIQNRTPLHELGWHIDEEKMENMYQWIVELHSFDPELPLAQDMKKRGITSVVLEMRFGKDYPMSPPFVRVIKPRFLGFNQGGGGHVTAGGALCMELLTNNGWSAVSTIESVLLQVRMAMSSVDPKPARLENASRTDYGVGEAMDAYIRACTAHGWKVPDGFREMALGGAVPGSMYF</sequence>
<dbReference type="GO" id="GO:0003950">
    <property type="term" value="F:NAD+ poly-ADP-ribosyltransferase activity"/>
    <property type="evidence" value="ECO:0007669"/>
    <property type="project" value="InterPro"/>
</dbReference>
<proteinExistence type="predicted"/>
<dbReference type="OrthoDB" id="109543at2759"/>
<evidence type="ECO:0000259" key="6">
    <source>
        <dbReference type="PROSITE" id="PS50127"/>
    </source>
</evidence>
<dbReference type="Gene3D" id="3.10.110.10">
    <property type="entry name" value="Ubiquitin Conjugating Enzyme"/>
    <property type="match status" value="1"/>
</dbReference>
<dbReference type="SUPFAM" id="SSF54495">
    <property type="entry name" value="UBC-like"/>
    <property type="match status" value="1"/>
</dbReference>
<dbReference type="PANTHER" id="PTHR21328">
    <property type="entry name" value="POLY ADP-RIBOSE POLYMERASE FAMILY, MEMBER PARP"/>
    <property type="match status" value="1"/>
</dbReference>
<feature type="region of interest" description="Disordered" evidence="5">
    <location>
        <begin position="103"/>
        <end position="138"/>
    </location>
</feature>
<feature type="compositionally biased region" description="Acidic residues" evidence="5">
    <location>
        <begin position="121"/>
        <end position="138"/>
    </location>
</feature>
<dbReference type="FunFam" id="3.10.110.10:FF:000107">
    <property type="entry name" value="Ubiquitin conjugating enzyme, putative"/>
    <property type="match status" value="1"/>
</dbReference>
<dbReference type="EMBL" id="KV441548">
    <property type="protein sequence ID" value="OAG11838.1"/>
    <property type="molecule type" value="Genomic_DNA"/>
</dbReference>
<dbReference type="RefSeq" id="XP_018042203.1">
    <property type="nucleotide sequence ID" value="XM_018186676.1"/>
</dbReference>
<dbReference type="InterPro" id="IPR000608">
    <property type="entry name" value="UBC"/>
</dbReference>
<dbReference type="Pfam" id="PF00179">
    <property type="entry name" value="UQ_con"/>
    <property type="match status" value="1"/>
</dbReference>
<keyword evidence="1" id="KW-0328">Glycosyltransferase</keyword>
<feature type="compositionally biased region" description="Basic and acidic residues" evidence="5">
    <location>
        <begin position="279"/>
        <end position="288"/>
    </location>
</feature>
<dbReference type="InterPro" id="IPR016135">
    <property type="entry name" value="UBQ-conjugating_enzyme/RWD"/>
</dbReference>
<keyword evidence="4" id="KW-0520">NAD</keyword>
<keyword evidence="3" id="KW-0548">Nucleotidyltransferase</keyword>
<keyword evidence="2" id="KW-0808">Transferase</keyword>
<dbReference type="InterPro" id="IPR051838">
    <property type="entry name" value="ARTD_PARP"/>
</dbReference>
<accession>A0A177CXR6</accession>
<dbReference type="SUPFAM" id="SSF56399">
    <property type="entry name" value="ADP-ribosylation"/>
    <property type="match status" value="1"/>
</dbReference>
<dbReference type="CDD" id="cd23802">
    <property type="entry name" value="UBCc_UBE2Q"/>
    <property type="match status" value="1"/>
</dbReference>
<dbReference type="GO" id="GO:0016779">
    <property type="term" value="F:nucleotidyltransferase activity"/>
    <property type="evidence" value="ECO:0007669"/>
    <property type="project" value="UniProtKB-KW"/>
</dbReference>
<evidence type="ECO:0000313" key="7">
    <source>
        <dbReference type="EMBL" id="OAG11838.1"/>
    </source>
</evidence>
<evidence type="ECO:0000313" key="8">
    <source>
        <dbReference type="Proteomes" id="UP000077069"/>
    </source>
</evidence>
<dbReference type="Pfam" id="PF00644">
    <property type="entry name" value="PARP"/>
    <property type="match status" value="1"/>
</dbReference>
<dbReference type="InterPro" id="IPR012317">
    <property type="entry name" value="Poly(ADP-ribose)pol_cat_dom"/>
</dbReference>
<evidence type="ECO:0000256" key="5">
    <source>
        <dbReference type="SAM" id="MobiDB-lite"/>
    </source>
</evidence>
<reference evidence="7 8" key="1">
    <citation type="submission" date="2016-05" db="EMBL/GenBank/DDBJ databases">
        <title>Comparative analysis of secretome profiles of manganese(II)-oxidizing ascomycete fungi.</title>
        <authorList>
            <consortium name="DOE Joint Genome Institute"/>
            <person name="Zeiner C.A."/>
            <person name="Purvine S.O."/>
            <person name="Zink E.M."/>
            <person name="Wu S."/>
            <person name="Pasa-Tolic L."/>
            <person name="Chaput D.L."/>
            <person name="Haridas S."/>
            <person name="Grigoriev I.V."/>
            <person name="Santelli C.M."/>
            <person name="Hansel C.M."/>
        </authorList>
    </citation>
    <scope>NUCLEOTIDE SEQUENCE [LARGE SCALE GENOMIC DNA]</scope>
    <source>
        <strain evidence="7 8">AP3s5-JAC2a</strain>
    </source>
</reference>
<dbReference type="InParanoid" id="A0A177CXR6"/>
<dbReference type="AlphaFoldDB" id="A0A177CXR6"/>
<protein>
    <submittedName>
        <fullName evidence="7">Ubiquitin-conjugating enzyme E2 Q2</fullName>
    </submittedName>
</protein>
<dbReference type="STRING" id="1460663.A0A177CXR6"/>
<feature type="region of interest" description="Disordered" evidence="5">
    <location>
        <begin position="279"/>
        <end position="298"/>
    </location>
</feature>
<evidence type="ECO:0000256" key="1">
    <source>
        <dbReference type="ARBA" id="ARBA00022676"/>
    </source>
</evidence>
<feature type="region of interest" description="Disordered" evidence="5">
    <location>
        <begin position="904"/>
        <end position="937"/>
    </location>
</feature>
<evidence type="ECO:0000256" key="3">
    <source>
        <dbReference type="ARBA" id="ARBA00022695"/>
    </source>
</evidence>
<dbReference type="Gene3D" id="3.90.228.10">
    <property type="match status" value="1"/>
</dbReference>